<reference evidence="6" key="1">
    <citation type="submission" date="2022-03" db="EMBL/GenBank/DDBJ databases">
        <authorList>
            <person name="Martin C."/>
        </authorList>
    </citation>
    <scope>NUCLEOTIDE SEQUENCE</scope>
</reference>
<feature type="compositionally biased region" description="Basic and acidic residues" evidence="4">
    <location>
        <begin position="38"/>
        <end position="62"/>
    </location>
</feature>
<evidence type="ECO:0000313" key="6">
    <source>
        <dbReference type="EMBL" id="CAH1800394.1"/>
    </source>
</evidence>
<dbReference type="EMBL" id="CAIIXF020000012">
    <property type="protein sequence ID" value="CAH1800394.1"/>
    <property type="molecule type" value="Genomic_DNA"/>
</dbReference>
<feature type="transmembrane region" description="Helical" evidence="5">
    <location>
        <begin position="74"/>
        <end position="93"/>
    </location>
</feature>
<dbReference type="InterPro" id="IPR036259">
    <property type="entry name" value="MFS_trans_sf"/>
</dbReference>
<protein>
    <submittedName>
        <fullName evidence="6">Uncharacterized protein</fullName>
    </submittedName>
</protein>
<sequence>MSEWTRDDAELLDMALDDDGNIDDDDEQEDNGGDEEVDNRAHKDNDNHNDDDNNIQPKDKNLNNRQSKERRKYLITKTIVLGLIWMTGGSYSGLTVATIPDLKLRVGSDYEEFSRALAAAGLGIFVSAPLGGVLADRWVRGRDAQIITFVALAGVFTVVRPWITNLWMFGVFMWLDGFVLGIYSPGKNNMLDKLWGSGIGLPRHLMSVCYLIGTVLAPLICRPFFLMHDVSDGSVNCNDSDDSICLNTTNKWLNDTHFAKSANVDAINATFPNITNDTENVIPNGNIAGYSNEISSPIEYPYMIIVSWTIIPLVLLGIFYYRDPTSGQKYYTQNGEITNGAFKKETPTWKSIFSPKTCGQGSSVFGMGIIFVLCLYYFALAFKGRPFHEFIMAYAVDKIGMSKADAAVIMVVGRLISIVAGIIWGTLTRFIPIQVLLFIQIFTELAIVIYFNYVEIHTSAALYGFIAGMSVCSAPNWASGITWGLRYLEFSSLVYTFIELSASSAGILSTWATGYVLEYGGHEAMLRLQLGGNVVLCVVVIIMQIVASCKGEKFKKAESYEMKEMGDHSDAKTPLLFCE</sequence>
<keyword evidence="7" id="KW-1185">Reference proteome</keyword>
<feature type="transmembrane region" description="Helical" evidence="5">
    <location>
        <begin position="169"/>
        <end position="186"/>
    </location>
</feature>
<evidence type="ECO:0000256" key="2">
    <source>
        <dbReference type="ARBA" id="ARBA00022989"/>
    </source>
</evidence>
<feature type="transmembrane region" description="Helical" evidence="5">
    <location>
        <begin position="406"/>
        <end position="428"/>
    </location>
</feature>
<feature type="transmembrane region" description="Helical" evidence="5">
    <location>
        <begin position="207"/>
        <end position="225"/>
    </location>
</feature>
<feature type="transmembrane region" description="Helical" evidence="5">
    <location>
        <begin position="146"/>
        <end position="163"/>
    </location>
</feature>
<keyword evidence="2 5" id="KW-1133">Transmembrane helix</keyword>
<accession>A0A8S4Q229</accession>
<evidence type="ECO:0000256" key="4">
    <source>
        <dbReference type="SAM" id="MobiDB-lite"/>
    </source>
</evidence>
<feature type="transmembrane region" description="Helical" evidence="5">
    <location>
        <begin position="113"/>
        <end position="134"/>
    </location>
</feature>
<feature type="transmembrane region" description="Helical" evidence="5">
    <location>
        <begin position="460"/>
        <end position="478"/>
    </location>
</feature>
<dbReference type="PANTHER" id="PTHR23121">
    <property type="entry name" value="SODIUM-DEPENDENT GLUCOSE TRANSPORTER 1"/>
    <property type="match status" value="1"/>
</dbReference>
<feature type="transmembrane region" description="Helical" evidence="5">
    <location>
        <begin position="490"/>
        <end position="512"/>
    </location>
</feature>
<evidence type="ECO:0000256" key="1">
    <source>
        <dbReference type="ARBA" id="ARBA00022692"/>
    </source>
</evidence>
<organism evidence="6 7">
    <name type="scientific">Owenia fusiformis</name>
    <name type="common">Polychaete worm</name>
    <dbReference type="NCBI Taxonomy" id="6347"/>
    <lineage>
        <taxon>Eukaryota</taxon>
        <taxon>Metazoa</taxon>
        <taxon>Spiralia</taxon>
        <taxon>Lophotrochozoa</taxon>
        <taxon>Annelida</taxon>
        <taxon>Polychaeta</taxon>
        <taxon>Sedentaria</taxon>
        <taxon>Canalipalpata</taxon>
        <taxon>Sabellida</taxon>
        <taxon>Oweniida</taxon>
        <taxon>Oweniidae</taxon>
        <taxon>Owenia</taxon>
    </lineage>
</organism>
<gene>
    <name evidence="6" type="ORF">OFUS_LOCUS24285</name>
</gene>
<evidence type="ECO:0000256" key="5">
    <source>
        <dbReference type="SAM" id="Phobius"/>
    </source>
</evidence>
<comment type="caution">
    <text evidence="6">The sequence shown here is derived from an EMBL/GenBank/DDBJ whole genome shotgun (WGS) entry which is preliminary data.</text>
</comment>
<evidence type="ECO:0000313" key="7">
    <source>
        <dbReference type="Proteomes" id="UP000749559"/>
    </source>
</evidence>
<name>A0A8S4Q229_OWEFU</name>
<keyword evidence="1 5" id="KW-0812">Transmembrane</keyword>
<dbReference type="Gene3D" id="1.20.1250.20">
    <property type="entry name" value="MFS general substrate transporter like domains"/>
    <property type="match status" value="2"/>
</dbReference>
<dbReference type="Proteomes" id="UP000749559">
    <property type="component" value="Unassembled WGS sequence"/>
</dbReference>
<dbReference type="SUPFAM" id="SSF103473">
    <property type="entry name" value="MFS general substrate transporter"/>
    <property type="match status" value="1"/>
</dbReference>
<feature type="transmembrane region" description="Helical" evidence="5">
    <location>
        <begin position="300"/>
        <end position="321"/>
    </location>
</feature>
<feature type="transmembrane region" description="Helical" evidence="5">
    <location>
        <begin position="435"/>
        <end position="454"/>
    </location>
</feature>
<dbReference type="AlphaFoldDB" id="A0A8S4Q229"/>
<keyword evidence="3 5" id="KW-0472">Membrane</keyword>
<evidence type="ECO:0000256" key="3">
    <source>
        <dbReference type="ARBA" id="ARBA00023136"/>
    </source>
</evidence>
<feature type="region of interest" description="Disordered" evidence="4">
    <location>
        <begin position="1"/>
        <end position="67"/>
    </location>
</feature>
<feature type="compositionally biased region" description="Acidic residues" evidence="4">
    <location>
        <begin position="15"/>
        <end position="37"/>
    </location>
</feature>
<feature type="transmembrane region" description="Helical" evidence="5">
    <location>
        <begin position="364"/>
        <end position="382"/>
    </location>
</feature>
<feature type="transmembrane region" description="Helical" evidence="5">
    <location>
        <begin position="524"/>
        <end position="546"/>
    </location>
</feature>
<proteinExistence type="predicted"/>
<dbReference type="PANTHER" id="PTHR23121:SF9">
    <property type="entry name" value="SODIUM-DEPENDENT GLUCOSE TRANSPORTER 1"/>
    <property type="match status" value="1"/>
</dbReference>